<dbReference type="GO" id="GO:0016020">
    <property type="term" value="C:membrane"/>
    <property type="evidence" value="ECO:0007669"/>
    <property type="project" value="UniProtKB-SubCell"/>
</dbReference>
<evidence type="ECO:0000256" key="3">
    <source>
        <dbReference type="ARBA" id="ARBA00007931"/>
    </source>
</evidence>
<dbReference type="GO" id="GO:0006508">
    <property type="term" value="P:proteolysis"/>
    <property type="evidence" value="ECO:0007669"/>
    <property type="project" value="UniProtKB-KW"/>
</dbReference>
<evidence type="ECO:0000256" key="2">
    <source>
        <dbReference type="ARBA" id="ARBA00004141"/>
    </source>
</evidence>
<evidence type="ECO:0000259" key="13">
    <source>
        <dbReference type="Pfam" id="PF02163"/>
    </source>
</evidence>
<evidence type="ECO:0000256" key="1">
    <source>
        <dbReference type="ARBA" id="ARBA00001947"/>
    </source>
</evidence>
<dbReference type="RefSeq" id="WP_146646644.1">
    <property type="nucleotide sequence ID" value="NZ_CP012333.1"/>
</dbReference>
<dbReference type="AlphaFoldDB" id="A0A0K1PNQ8"/>
<reference evidence="14 15" key="1">
    <citation type="submission" date="2015-08" db="EMBL/GenBank/DDBJ databases">
        <authorList>
            <person name="Babu N.S."/>
            <person name="Beckwith C.J."/>
            <person name="Beseler K.G."/>
            <person name="Brison A."/>
            <person name="Carone J.V."/>
            <person name="Caskin T.P."/>
            <person name="Diamond M."/>
            <person name="Durham M.E."/>
            <person name="Foxe J.M."/>
            <person name="Go M."/>
            <person name="Henderson B.A."/>
            <person name="Jones I.B."/>
            <person name="McGettigan J.A."/>
            <person name="Micheletti S.J."/>
            <person name="Nasrallah M.E."/>
            <person name="Ortiz D."/>
            <person name="Piller C.R."/>
            <person name="Privatt S.R."/>
            <person name="Schneider S.L."/>
            <person name="Sharp S."/>
            <person name="Smith T.C."/>
            <person name="Stanton J.D."/>
            <person name="Ullery H.E."/>
            <person name="Wilson R.J."/>
            <person name="Serrano M.G."/>
            <person name="Buck G."/>
            <person name="Lee V."/>
            <person name="Wang Y."/>
            <person name="Carvalho R."/>
            <person name="Voegtly L."/>
            <person name="Shi R."/>
            <person name="Duckworth R."/>
            <person name="Johnson A."/>
            <person name="Loviza R."/>
            <person name="Walstead R."/>
            <person name="Shah Z."/>
            <person name="Kiflezghi M."/>
            <person name="Wade K."/>
            <person name="Ball S.L."/>
            <person name="Bradley K.W."/>
            <person name="Asai D.J."/>
            <person name="Bowman C.A."/>
            <person name="Russell D.A."/>
            <person name="Pope W.H."/>
            <person name="Jacobs-Sera D."/>
            <person name="Hendrix R.W."/>
            <person name="Hatfull G.F."/>
        </authorList>
    </citation>
    <scope>NUCLEOTIDE SEQUENCE [LARGE SCALE GENOMIC DNA]</scope>
    <source>
        <strain evidence="14 15">DSM 27648</strain>
    </source>
</reference>
<dbReference type="OrthoDB" id="166377at2"/>
<dbReference type="GO" id="GO:0046872">
    <property type="term" value="F:metal ion binding"/>
    <property type="evidence" value="ECO:0007669"/>
    <property type="project" value="UniProtKB-KW"/>
</dbReference>
<organism evidence="14 15">
    <name type="scientific">Labilithrix luteola</name>
    <dbReference type="NCBI Taxonomy" id="1391654"/>
    <lineage>
        <taxon>Bacteria</taxon>
        <taxon>Pseudomonadati</taxon>
        <taxon>Myxococcota</taxon>
        <taxon>Polyangia</taxon>
        <taxon>Polyangiales</taxon>
        <taxon>Labilitrichaceae</taxon>
        <taxon>Labilithrix</taxon>
    </lineage>
</organism>
<sequence length="330" mass="35461">MQFRLGSIPVRVRAPFLLLVLLLGASLQDENGHTDARALLAWAIIVFVSVLVHELGHALVGRAFGLQPAIELHGMGGATSWQDPKDVGHARRIAISLAGPFAGFVLGGLIFAAARYGLTEPTPMVAVIVRMALWVNVGWGILNLIPMLPLDGGNVMRSFLQIVTKGNGEKPARYVSIGVGGLGLLYALSTHGMWGAFLCGLFMYTNVQALRTGDSRVANVALGSAIQQAYAALDAHDGARAIALLRPALVPQASEELRQIGLRLFAYALMLEGEWAMLVPMLESERLLIGSGELERYAKTARELGRTDDASRLDQLIASMRPRMANDFGA</sequence>
<evidence type="ECO:0000256" key="12">
    <source>
        <dbReference type="SAM" id="Phobius"/>
    </source>
</evidence>
<name>A0A0K1PNQ8_9BACT</name>
<keyword evidence="8" id="KW-0862">Zinc</keyword>
<dbReference type="KEGG" id="llu:AKJ09_01816"/>
<evidence type="ECO:0000256" key="10">
    <source>
        <dbReference type="ARBA" id="ARBA00023049"/>
    </source>
</evidence>
<dbReference type="PANTHER" id="PTHR39188">
    <property type="entry name" value="MEMBRANE-ASSOCIATED ZINC METALLOPROTEASE M50B"/>
    <property type="match status" value="1"/>
</dbReference>
<evidence type="ECO:0000256" key="6">
    <source>
        <dbReference type="ARBA" id="ARBA00022723"/>
    </source>
</evidence>
<comment type="subcellular location">
    <subcellularLocation>
        <location evidence="2">Membrane</location>
        <topology evidence="2">Multi-pass membrane protein</topology>
    </subcellularLocation>
</comment>
<keyword evidence="11 12" id="KW-0472">Membrane</keyword>
<feature type="transmembrane region" description="Helical" evidence="12">
    <location>
        <begin position="124"/>
        <end position="150"/>
    </location>
</feature>
<proteinExistence type="inferred from homology"/>
<dbReference type="Pfam" id="PF02163">
    <property type="entry name" value="Peptidase_M50"/>
    <property type="match status" value="1"/>
</dbReference>
<dbReference type="InterPro" id="IPR008915">
    <property type="entry name" value="Peptidase_M50"/>
</dbReference>
<keyword evidence="6" id="KW-0479">Metal-binding</keyword>
<feature type="domain" description="Peptidase M50" evidence="13">
    <location>
        <begin position="128"/>
        <end position="180"/>
    </location>
</feature>
<dbReference type="PANTHER" id="PTHR39188:SF3">
    <property type="entry name" value="STAGE IV SPORULATION PROTEIN FB"/>
    <property type="match status" value="1"/>
</dbReference>
<evidence type="ECO:0000256" key="5">
    <source>
        <dbReference type="ARBA" id="ARBA00022692"/>
    </source>
</evidence>
<keyword evidence="15" id="KW-1185">Reference proteome</keyword>
<evidence type="ECO:0000256" key="8">
    <source>
        <dbReference type="ARBA" id="ARBA00022833"/>
    </source>
</evidence>
<dbReference type="Proteomes" id="UP000064967">
    <property type="component" value="Chromosome"/>
</dbReference>
<keyword evidence="9 12" id="KW-1133">Transmembrane helix</keyword>
<keyword evidence="10" id="KW-0482">Metalloprotease</keyword>
<evidence type="ECO:0000256" key="9">
    <source>
        <dbReference type="ARBA" id="ARBA00022989"/>
    </source>
</evidence>
<gene>
    <name evidence="14" type="ORF">AKJ09_01816</name>
</gene>
<comment type="similarity">
    <text evidence="3">Belongs to the peptidase M50B family.</text>
</comment>
<comment type="cofactor">
    <cofactor evidence="1">
        <name>Zn(2+)</name>
        <dbReference type="ChEBI" id="CHEBI:29105"/>
    </cofactor>
</comment>
<feature type="transmembrane region" description="Helical" evidence="12">
    <location>
        <begin position="93"/>
        <end position="118"/>
    </location>
</feature>
<evidence type="ECO:0000256" key="11">
    <source>
        <dbReference type="ARBA" id="ARBA00023136"/>
    </source>
</evidence>
<evidence type="ECO:0000313" key="15">
    <source>
        <dbReference type="Proteomes" id="UP000064967"/>
    </source>
</evidence>
<evidence type="ECO:0000256" key="4">
    <source>
        <dbReference type="ARBA" id="ARBA00022670"/>
    </source>
</evidence>
<keyword evidence="4" id="KW-0645">Protease</keyword>
<dbReference type="EMBL" id="CP012333">
    <property type="protein sequence ID" value="AKU95152.1"/>
    <property type="molecule type" value="Genomic_DNA"/>
</dbReference>
<evidence type="ECO:0000313" key="14">
    <source>
        <dbReference type="EMBL" id="AKU95152.1"/>
    </source>
</evidence>
<accession>A0A0K1PNQ8</accession>
<feature type="transmembrane region" description="Helical" evidence="12">
    <location>
        <begin position="38"/>
        <end position="60"/>
    </location>
</feature>
<keyword evidence="7" id="KW-0378">Hydrolase</keyword>
<dbReference type="GO" id="GO:0008237">
    <property type="term" value="F:metallopeptidase activity"/>
    <property type="evidence" value="ECO:0007669"/>
    <property type="project" value="UniProtKB-KW"/>
</dbReference>
<evidence type="ECO:0000256" key="7">
    <source>
        <dbReference type="ARBA" id="ARBA00022801"/>
    </source>
</evidence>
<protein>
    <recommendedName>
        <fullName evidence="13">Peptidase M50 domain-containing protein</fullName>
    </recommendedName>
</protein>
<dbReference type="STRING" id="1391654.AKJ09_01816"/>
<keyword evidence="5 12" id="KW-0812">Transmembrane</keyword>